<dbReference type="Proteomes" id="UP001642464">
    <property type="component" value="Unassembled WGS sequence"/>
</dbReference>
<proteinExistence type="predicted"/>
<organism evidence="2 3">
    <name type="scientific">Durusdinium trenchii</name>
    <dbReference type="NCBI Taxonomy" id="1381693"/>
    <lineage>
        <taxon>Eukaryota</taxon>
        <taxon>Sar</taxon>
        <taxon>Alveolata</taxon>
        <taxon>Dinophyceae</taxon>
        <taxon>Suessiales</taxon>
        <taxon>Symbiodiniaceae</taxon>
        <taxon>Durusdinium</taxon>
    </lineage>
</organism>
<sequence length="85" mass="9671">KVSQEQHPVGYGIDDSWKQFPEKTFEFVKEPKHPLVEPTPPPWQQLSNPPDNSPRGLIKRAEAEAEAERGATSTLRLLHHSCLLF</sequence>
<protein>
    <submittedName>
        <fullName evidence="2">Uncharacterized protein</fullName>
    </submittedName>
</protein>
<gene>
    <name evidence="2" type="ORF">SCF082_LOCUS8039</name>
</gene>
<evidence type="ECO:0000313" key="3">
    <source>
        <dbReference type="Proteomes" id="UP001642464"/>
    </source>
</evidence>
<evidence type="ECO:0000313" key="2">
    <source>
        <dbReference type="EMBL" id="CAK9004095.1"/>
    </source>
</evidence>
<accession>A0ABP0INC3</accession>
<evidence type="ECO:0000256" key="1">
    <source>
        <dbReference type="SAM" id="MobiDB-lite"/>
    </source>
</evidence>
<comment type="caution">
    <text evidence="2">The sequence shown here is derived from an EMBL/GenBank/DDBJ whole genome shotgun (WGS) entry which is preliminary data.</text>
</comment>
<name>A0ABP0INC3_9DINO</name>
<keyword evidence="3" id="KW-1185">Reference proteome</keyword>
<feature type="region of interest" description="Disordered" evidence="1">
    <location>
        <begin position="32"/>
        <end position="56"/>
    </location>
</feature>
<dbReference type="EMBL" id="CAXAMM010004559">
    <property type="protein sequence ID" value="CAK9004095.1"/>
    <property type="molecule type" value="Genomic_DNA"/>
</dbReference>
<feature type="non-terminal residue" evidence="2">
    <location>
        <position position="1"/>
    </location>
</feature>
<reference evidence="2 3" key="1">
    <citation type="submission" date="2024-02" db="EMBL/GenBank/DDBJ databases">
        <authorList>
            <person name="Chen Y."/>
            <person name="Shah S."/>
            <person name="Dougan E. K."/>
            <person name="Thang M."/>
            <person name="Chan C."/>
        </authorList>
    </citation>
    <scope>NUCLEOTIDE SEQUENCE [LARGE SCALE GENOMIC DNA]</scope>
</reference>